<protein>
    <recommendedName>
        <fullName evidence="3">Cyclin N-terminal domain-containing protein</fullName>
    </recommendedName>
</protein>
<name>A0A261XUC9_9FUNG</name>
<dbReference type="OrthoDB" id="5353095at2759"/>
<feature type="non-terminal residue" evidence="1">
    <location>
        <position position="1"/>
    </location>
</feature>
<gene>
    <name evidence="1" type="ORF">BZG36_04984</name>
</gene>
<accession>A0A261XUC9</accession>
<evidence type="ECO:0008006" key="3">
    <source>
        <dbReference type="Google" id="ProtNLM"/>
    </source>
</evidence>
<organism evidence="1 2">
    <name type="scientific">Bifiguratus adelaidae</name>
    <dbReference type="NCBI Taxonomy" id="1938954"/>
    <lineage>
        <taxon>Eukaryota</taxon>
        <taxon>Fungi</taxon>
        <taxon>Fungi incertae sedis</taxon>
        <taxon>Mucoromycota</taxon>
        <taxon>Mucoromycotina</taxon>
        <taxon>Endogonomycetes</taxon>
        <taxon>Endogonales</taxon>
        <taxon>Endogonales incertae sedis</taxon>
        <taxon>Bifiguratus</taxon>
    </lineage>
</organism>
<sequence length="211" mass="24031">AHPGDETEEPVQSLNYDPYYLDDPELKTGKHRTVISLPSFLGSVIQYARPSDLKLELNEHFRQSHPEIDPTMTLSKIRNAKTKLIAIGESCDLELSSVAKAFCYFEKLILKNLVTKSNRKLVAATKVNEPKGSGYGRLLEMIEKHLGISSKDVRDHEFAIFASLEFNLYPPKREFMPHFERIFLTTDYNNIQEYLGDSAFFLEVGDARDAS</sequence>
<comment type="caution">
    <text evidence="1">The sequence shown here is derived from an EMBL/GenBank/DDBJ whole genome shotgun (WGS) entry which is preliminary data.</text>
</comment>
<dbReference type="SUPFAM" id="SSF47954">
    <property type="entry name" value="Cyclin-like"/>
    <property type="match status" value="1"/>
</dbReference>
<dbReference type="InterPro" id="IPR036915">
    <property type="entry name" value="Cyclin-like_sf"/>
</dbReference>
<dbReference type="PANTHER" id="PTHR22896">
    <property type="entry name" value="CDK5 AND ABL1 ENZYME SUBSTRATE 1"/>
    <property type="match status" value="1"/>
</dbReference>
<evidence type="ECO:0000313" key="2">
    <source>
        <dbReference type="Proteomes" id="UP000242875"/>
    </source>
</evidence>
<proteinExistence type="predicted"/>
<dbReference type="AlphaFoldDB" id="A0A261XUC9"/>
<evidence type="ECO:0000313" key="1">
    <source>
        <dbReference type="EMBL" id="OZJ01977.1"/>
    </source>
</evidence>
<keyword evidence="2" id="KW-1185">Reference proteome</keyword>
<dbReference type="GO" id="GO:0051726">
    <property type="term" value="P:regulation of cell cycle"/>
    <property type="evidence" value="ECO:0007669"/>
    <property type="project" value="InterPro"/>
</dbReference>
<reference evidence="1 2" key="1">
    <citation type="journal article" date="2017" name="Mycologia">
        <title>Bifiguratus adelaidae, gen. et sp. nov., a new member of Mucoromycotina in endophytic and soil-dwelling habitats.</title>
        <authorList>
            <person name="Torres-Cruz T.J."/>
            <person name="Billingsley Tobias T.L."/>
            <person name="Almatruk M."/>
            <person name="Hesse C."/>
            <person name="Kuske C.R."/>
            <person name="Desiro A."/>
            <person name="Benucci G.M."/>
            <person name="Bonito G."/>
            <person name="Stajich J.E."/>
            <person name="Dunlap C."/>
            <person name="Arnold A.E."/>
            <person name="Porras-Alfaro A."/>
        </authorList>
    </citation>
    <scope>NUCLEOTIDE SEQUENCE [LARGE SCALE GENOMIC DNA]</scope>
    <source>
        <strain evidence="1 2">AZ0501</strain>
    </source>
</reference>
<dbReference type="PANTHER" id="PTHR22896:SF0">
    <property type="entry name" value="CYCLIN N-TERMINAL DOMAIN-CONTAINING PROTEIN"/>
    <property type="match status" value="1"/>
</dbReference>
<dbReference type="EMBL" id="MVBO01000208">
    <property type="protein sequence ID" value="OZJ01977.1"/>
    <property type="molecule type" value="Genomic_DNA"/>
</dbReference>
<dbReference type="InterPro" id="IPR012388">
    <property type="entry name" value="CABLES1/2"/>
</dbReference>
<dbReference type="Proteomes" id="UP000242875">
    <property type="component" value="Unassembled WGS sequence"/>
</dbReference>